<dbReference type="EMBL" id="LT962688">
    <property type="protein sequence ID" value="SOR32436.1"/>
    <property type="molecule type" value="Genomic_DNA"/>
</dbReference>
<reference evidence="3" key="1">
    <citation type="submission" date="2017-10" db="EMBL/GenBank/DDBJ databases">
        <authorList>
            <person name="Regsiter A."/>
            <person name="William W."/>
        </authorList>
    </citation>
    <scope>NUCLEOTIDE SEQUENCE [LARGE SCALE GENOMIC DNA]</scope>
</reference>
<feature type="transmembrane region" description="Helical" evidence="1">
    <location>
        <begin position="51"/>
        <end position="68"/>
    </location>
</feature>
<proteinExistence type="predicted"/>
<evidence type="ECO:0000313" key="3">
    <source>
        <dbReference type="Proteomes" id="UP000233769"/>
    </source>
</evidence>
<protein>
    <submittedName>
        <fullName evidence="2">Uncharacterized protein</fullName>
    </submittedName>
</protein>
<name>A0A2N9AYQ2_METEX</name>
<accession>A0A2N9AYQ2</accession>
<organism evidence="2 3">
    <name type="scientific">Methylorubrum extorquens</name>
    <name type="common">Methylobacterium dichloromethanicum</name>
    <name type="synonym">Methylobacterium extorquens</name>
    <dbReference type="NCBI Taxonomy" id="408"/>
    <lineage>
        <taxon>Bacteria</taxon>
        <taxon>Pseudomonadati</taxon>
        <taxon>Pseudomonadota</taxon>
        <taxon>Alphaproteobacteria</taxon>
        <taxon>Hyphomicrobiales</taxon>
        <taxon>Methylobacteriaceae</taxon>
        <taxon>Methylorubrum</taxon>
    </lineage>
</organism>
<keyword evidence="1" id="KW-1133">Transmembrane helix</keyword>
<dbReference type="AlphaFoldDB" id="A0A2N9AYQ2"/>
<gene>
    <name evidence="2" type="ORF">TK0001_5877</name>
</gene>
<keyword evidence="1" id="KW-0472">Membrane</keyword>
<dbReference type="Proteomes" id="UP000233769">
    <property type="component" value="Chromosome tk0001"/>
</dbReference>
<keyword evidence="1" id="KW-0812">Transmembrane</keyword>
<evidence type="ECO:0000256" key="1">
    <source>
        <dbReference type="SAM" id="Phobius"/>
    </source>
</evidence>
<evidence type="ECO:0000313" key="2">
    <source>
        <dbReference type="EMBL" id="SOR32436.1"/>
    </source>
</evidence>
<sequence>MSSSGFAEQPHVKAFFDSAAEGIEELSEEISRRTFAELYDEIDAAARRRPGVTFAAAALAGFALFRFLKASRMRPVPRSRAVLPIEVFPTPDL</sequence>